<dbReference type="RefSeq" id="WP_344126323.1">
    <property type="nucleotide sequence ID" value="NZ_BAAALT010000014.1"/>
</dbReference>
<gene>
    <name evidence="1" type="ORF">GCM10009682_07990</name>
</gene>
<evidence type="ECO:0000313" key="2">
    <source>
        <dbReference type="Proteomes" id="UP001500218"/>
    </source>
</evidence>
<dbReference type="Proteomes" id="UP001500218">
    <property type="component" value="Unassembled WGS sequence"/>
</dbReference>
<evidence type="ECO:0000313" key="1">
    <source>
        <dbReference type="EMBL" id="GAA1788267.1"/>
    </source>
</evidence>
<dbReference type="EMBL" id="BAAALT010000014">
    <property type="protein sequence ID" value="GAA1788267.1"/>
    <property type="molecule type" value="Genomic_DNA"/>
</dbReference>
<sequence>MAAADRVADVLAALGDLGLVSLVKFDGEREHKRWTVVITGRPLADGGVRVDGNTLDYCLDRALAAARTKLPTIPQFDHP</sequence>
<name>A0ABN2LGV8_9ACTN</name>
<organism evidence="1 2">
    <name type="scientific">Luedemannella flava</name>
    <dbReference type="NCBI Taxonomy" id="349316"/>
    <lineage>
        <taxon>Bacteria</taxon>
        <taxon>Bacillati</taxon>
        <taxon>Actinomycetota</taxon>
        <taxon>Actinomycetes</taxon>
        <taxon>Micromonosporales</taxon>
        <taxon>Micromonosporaceae</taxon>
        <taxon>Luedemannella</taxon>
    </lineage>
</organism>
<keyword evidence="2" id="KW-1185">Reference proteome</keyword>
<accession>A0ABN2LGV8</accession>
<proteinExistence type="predicted"/>
<reference evidence="1 2" key="1">
    <citation type="journal article" date="2019" name="Int. J. Syst. Evol. Microbiol.">
        <title>The Global Catalogue of Microorganisms (GCM) 10K type strain sequencing project: providing services to taxonomists for standard genome sequencing and annotation.</title>
        <authorList>
            <consortium name="The Broad Institute Genomics Platform"/>
            <consortium name="The Broad Institute Genome Sequencing Center for Infectious Disease"/>
            <person name="Wu L."/>
            <person name="Ma J."/>
        </authorList>
    </citation>
    <scope>NUCLEOTIDE SEQUENCE [LARGE SCALE GENOMIC DNA]</scope>
    <source>
        <strain evidence="1 2">JCM 13250</strain>
    </source>
</reference>
<comment type="caution">
    <text evidence="1">The sequence shown here is derived from an EMBL/GenBank/DDBJ whole genome shotgun (WGS) entry which is preliminary data.</text>
</comment>
<protein>
    <submittedName>
        <fullName evidence="1">Uncharacterized protein</fullName>
    </submittedName>
</protein>